<feature type="transmembrane region" description="Helical" evidence="2">
    <location>
        <begin position="12"/>
        <end position="30"/>
    </location>
</feature>
<dbReference type="EMBL" id="KF733443">
    <property type="protein sequence ID" value="AHI51138.1"/>
    <property type="molecule type" value="Genomic_DNA"/>
</dbReference>
<dbReference type="RefSeq" id="YP_009059191.1">
    <property type="nucleotide sequence ID" value="NC_024928.1"/>
</dbReference>
<accession>A0A023JEP6</accession>
<keyword evidence="2" id="KW-1133">Transmembrane helix</keyword>
<evidence type="ECO:0000256" key="1">
    <source>
        <dbReference type="SAM" id="MobiDB-lite"/>
    </source>
</evidence>
<keyword evidence="3" id="KW-0934">Plastid</keyword>
<keyword evidence="2" id="KW-0472">Membrane</keyword>
<dbReference type="GeneID" id="20465663"/>
<sequence length="135" mass="14962">MILQLRGGNWDVINLVSFLIIFFVVNNIQFQQVEAFNQVYIPAFLDPIGVLHSIRADGKGNTYNQGTPFSGSNEQLPSENFNEQLPSQSSNIAQNHASSQAASFVNQDGSINILDGFKEVERRIAAINPNYKCSL</sequence>
<keyword evidence="2" id="KW-0812">Transmembrane</keyword>
<organism evidence="3">
    <name type="scientific">Eunotia naegelii</name>
    <dbReference type="NCBI Taxonomy" id="1458866"/>
    <lineage>
        <taxon>Eukaryota</taxon>
        <taxon>Sar</taxon>
        <taxon>Stramenopiles</taxon>
        <taxon>Ochrophyta</taxon>
        <taxon>Bacillariophyta</taxon>
        <taxon>Bacillariophyceae</taxon>
        <taxon>Eunotiophycidae</taxon>
        <taxon>Eunotiales</taxon>
        <taxon>Eunotiaceae</taxon>
        <taxon>Eunotia</taxon>
    </lineage>
</organism>
<geneLocation type="chloroplast" evidence="3"/>
<keyword evidence="3" id="KW-0150">Chloroplast</keyword>
<protein>
    <submittedName>
        <fullName evidence="3">Uncharacterized protein</fullName>
    </submittedName>
</protein>
<dbReference type="AlphaFoldDB" id="A0A023JEP6"/>
<name>A0A023JEP6_9STRA</name>
<feature type="region of interest" description="Disordered" evidence="1">
    <location>
        <begin position="62"/>
        <end position="99"/>
    </location>
</feature>
<reference evidence="3" key="1">
    <citation type="journal article" date="2014" name="Genome Biol. Evol.">
        <title>Serial gene losses and foreign DNA underlie size and sequence variation in the plastid genomes of diatoms.</title>
        <authorList>
            <person name="Ruck E.C."/>
            <person name="Nakov T."/>
            <person name="Jansen R.K."/>
            <person name="Theriot E.C."/>
            <person name="Alverson A.J."/>
        </authorList>
    </citation>
    <scope>NUCLEOTIDE SEQUENCE</scope>
    <source>
        <strain evidence="3">Utex FD354</strain>
    </source>
</reference>
<proteinExistence type="predicted"/>
<evidence type="ECO:0000313" key="3">
    <source>
        <dbReference type="EMBL" id="AHI51138.1"/>
    </source>
</evidence>
<gene>
    <name evidence="3" type="primary">orf135</name>
</gene>
<evidence type="ECO:0000256" key="2">
    <source>
        <dbReference type="SAM" id="Phobius"/>
    </source>
</evidence>